<dbReference type="AlphaFoldDB" id="C3N8V0"/>
<name>C3N8V0_SACI7</name>
<dbReference type="EMBL" id="CP001403">
    <property type="protein sequence ID" value="ACP46455.1"/>
    <property type="molecule type" value="Genomic_DNA"/>
</dbReference>
<organism evidence="1 2">
    <name type="scientific">Saccharolobus islandicus (strain Y.G.57.14 / Yellowstone #1)</name>
    <name type="common">Sulfolobus islandicus</name>
    <dbReference type="NCBI Taxonomy" id="439386"/>
    <lineage>
        <taxon>Archaea</taxon>
        <taxon>Thermoproteota</taxon>
        <taxon>Thermoprotei</taxon>
        <taxon>Sulfolobales</taxon>
        <taxon>Sulfolobaceae</taxon>
        <taxon>Saccharolobus</taxon>
    </lineage>
</organism>
<proteinExistence type="predicted"/>
<dbReference type="HOGENOM" id="CLU_2821086_0_0_2"/>
<sequence length="66" mass="7839">MKLVVIKQKLEYLEYMKNFRSTEFKLLLRDEKSIITGISNMVISAYKILNDNIVNYVIEKGKFYSN</sequence>
<evidence type="ECO:0000313" key="2">
    <source>
        <dbReference type="Proteomes" id="UP000002308"/>
    </source>
</evidence>
<gene>
    <name evidence="1" type="ordered locus">YG5714_2205</name>
</gene>
<dbReference type="RefSeq" id="WP_012716506.1">
    <property type="nucleotide sequence ID" value="NC_012622.1"/>
</dbReference>
<dbReference type="GeneID" id="15298469"/>
<accession>C3N8V0</accession>
<dbReference type="Proteomes" id="UP000002308">
    <property type="component" value="Chromosome"/>
</dbReference>
<protein>
    <submittedName>
        <fullName evidence="1">Uncharacterized protein</fullName>
    </submittedName>
</protein>
<evidence type="ECO:0000313" key="1">
    <source>
        <dbReference type="EMBL" id="ACP46455.1"/>
    </source>
</evidence>
<dbReference type="KEGG" id="siy:YG5714_2205"/>
<reference evidence="1 2" key="1">
    <citation type="journal article" date="2009" name="Proc. Natl. Acad. Sci. U.S.A.">
        <title>Biogeography of the Sulfolobus islandicus pan-genome.</title>
        <authorList>
            <person name="Reno M.L."/>
            <person name="Held N.L."/>
            <person name="Fields C.J."/>
            <person name="Burke P.V."/>
            <person name="Whitaker R.J."/>
        </authorList>
    </citation>
    <scope>NUCLEOTIDE SEQUENCE [LARGE SCALE GENOMIC DNA]</scope>
    <source>
        <strain evidence="2">Y.G.57.14 / Yellowstone #1</strain>
    </source>
</reference>